<sequence length="435" mass="45830">MTACKFFLQGRCRYGERCWNEHPRGGGGGGRRGGGGGGGGRAPPPAYQHQPQKQQPAFSGSNRGGWNAPNQRYTSVIQPSNFSKSSTWWGGRGQEKPSFGSYQDSGSSNSRNRNFGFSQNRFSALSSNESGVQNDEDNKLLEGIVKDMDNWESSGQWMFSVYSPVKDKPNISGFADISPEELRLEYYNFRANNDLQSFLNLVQQFINQWRNRLRELKNINASNRGTLLSQTNTTVNHSAPAFGFGSPQQTSTFGSSGFPLSSNTRADQFSFKLGSVIVPASSDGTAGFGSSPIPTTTTPTVLFGKPVISSAASFSFKSPAASGFGSTGFSGFQTPAAAGPAAAPAVTGIGSGTAATGLGLAGSNLGPTFPGQTGGGFGSNGPPAPPSTPSSSKTAGDLFTPTPDLSVEELKQFEAKKFVLGKIPLKPPPLELLNV</sequence>
<keyword evidence="8" id="KW-0863">Zinc-finger</keyword>
<evidence type="ECO:0000259" key="10">
    <source>
        <dbReference type="PROSITE" id="PS50103"/>
    </source>
</evidence>
<evidence type="ECO:0000313" key="12">
    <source>
        <dbReference type="Proteomes" id="UP000002279"/>
    </source>
</evidence>
<feature type="compositionally biased region" description="Gly residues" evidence="9">
    <location>
        <begin position="25"/>
        <end position="41"/>
    </location>
</feature>
<reference evidence="11" key="1">
    <citation type="submission" date="2025-08" db="UniProtKB">
        <authorList>
            <consortium name="Ensembl"/>
        </authorList>
    </citation>
    <scope>IDENTIFICATION</scope>
    <source>
        <strain evidence="11">Glennie</strain>
    </source>
</reference>
<feature type="compositionally biased region" description="Polar residues" evidence="9">
    <location>
        <begin position="49"/>
        <end position="61"/>
    </location>
</feature>
<dbReference type="HOGENOM" id="CLU_048441_0_0_1"/>
<keyword evidence="8" id="KW-0479">Metal-binding</keyword>
<dbReference type="KEGG" id="oaa:100083148"/>
<dbReference type="CTD" id="11097"/>
<dbReference type="STRING" id="9258.ENSOANP00000022398"/>
<feature type="region of interest" description="Disordered" evidence="9">
    <location>
        <begin position="18"/>
        <end position="115"/>
    </location>
</feature>
<dbReference type="SMART" id="SM00356">
    <property type="entry name" value="ZnF_C3H1"/>
    <property type="match status" value="1"/>
</dbReference>
<dbReference type="GO" id="GO:0005829">
    <property type="term" value="C:cytosol"/>
    <property type="evidence" value="ECO:0007669"/>
    <property type="project" value="Ensembl"/>
</dbReference>
<organism evidence="11 12">
    <name type="scientific">Ornithorhynchus anatinus</name>
    <name type="common">Duckbill platypus</name>
    <dbReference type="NCBI Taxonomy" id="9258"/>
    <lineage>
        <taxon>Eukaryota</taxon>
        <taxon>Metazoa</taxon>
        <taxon>Chordata</taxon>
        <taxon>Craniata</taxon>
        <taxon>Vertebrata</taxon>
        <taxon>Euteleostomi</taxon>
        <taxon>Mammalia</taxon>
        <taxon>Monotremata</taxon>
        <taxon>Ornithorhynchidae</taxon>
        <taxon>Ornithorhynchus</taxon>
    </lineage>
</organism>
<dbReference type="GO" id="GO:0008270">
    <property type="term" value="F:zinc ion binding"/>
    <property type="evidence" value="ECO:0007669"/>
    <property type="project" value="UniProtKB-KW"/>
</dbReference>
<evidence type="ECO:0000256" key="9">
    <source>
        <dbReference type="SAM" id="MobiDB-lite"/>
    </source>
</evidence>
<dbReference type="InterPro" id="IPR051767">
    <property type="entry name" value="Nucleoporin_NUP42"/>
</dbReference>
<keyword evidence="3" id="KW-0653">Protein transport</keyword>
<dbReference type="OrthoDB" id="20729at2759"/>
<feature type="region of interest" description="Disordered" evidence="9">
    <location>
        <begin position="365"/>
        <end position="403"/>
    </location>
</feature>
<keyword evidence="4" id="KW-0539">Nucleus</keyword>
<dbReference type="Ensembl" id="ENSOANT00000022402.3">
    <property type="protein sequence ID" value="ENSOANP00000022398.3"/>
    <property type="gene ID" value="ENSOANG00000014206.3"/>
</dbReference>
<accession>F7BHP3</accession>
<keyword evidence="3" id="KW-0813">Transport</keyword>
<dbReference type="Proteomes" id="UP000002279">
    <property type="component" value="Unplaced"/>
</dbReference>
<feature type="domain" description="C3H1-type" evidence="10">
    <location>
        <begin position="1"/>
        <end position="25"/>
    </location>
</feature>
<name>F7BHP3_ORNAN</name>
<keyword evidence="8" id="KW-0862">Zinc</keyword>
<dbReference type="RefSeq" id="XP_007670457.2">
    <property type="nucleotide sequence ID" value="XM_007672267.3"/>
</dbReference>
<evidence type="ECO:0000256" key="3">
    <source>
        <dbReference type="ARBA" id="ARBA00023132"/>
    </source>
</evidence>
<evidence type="ECO:0000313" key="11">
    <source>
        <dbReference type="Ensembl" id="ENSOANP00000022398.3"/>
    </source>
</evidence>
<keyword evidence="3" id="KW-0906">Nuclear pore complex</keyword>
<dbReference type="Bgee" id="ENSOANG00000014206">
    <property type="expression patterns" value="Expressed in testis and 7 other cell types or tissues"/>
</dbReference>
<comment type="function">
    <text evidence="5">Required for the export of mRNAs containing poly(A) tails from the nucleus into the cytoplasm.</text>
</comment>
<dbReference type="GO" id="GO:0005654">
    <property type="term" value="C:nucleoplasm"/>
    <property type="evidence" value="ECO:0007669"/>
    <property type="project" value="Ensembl"/>
</dbReference>
<comment type="subcellular location">
    <subcellularLocation>
        <location evidence="1">Nucleus membrane</location>
        <topology evidence="1">Peripheral membrane protein</topology>
        <orientation evidence="1">Cytoplasmic side</orientation>
    </subcellularLocation>
    <subcellularLocation>
        <location evidence="2">Nucleus</location>
        <location evidence="2">Nuclear pore complex</location>
    </subcellularLocation>
</comment>
<dbReference type="OMA" id="CHNEHFD"/>
<dbReference type="GO" id="GO:0005643">
    <property type="term" value="C:nuclear pore"/>
    <property type="evidence" value="ECO:0007669"/>
    <property type="project" value="UniProtKB-SubCell"/>
</dbReference>
<proteinExistence type="predicted"/>
<keyword evidence="12" id="KW-1185">Reference proteome</keyword>
<keyword evidence="3" id="KW-0509">mRNA transport</keyword>
<dbReference type="GeneTree" id="ENSGT00390000000118"/>
<evidence type="ECO:0000256" key="7">
    <source>
        <dbReference type="ARBA" id="ARBA00042384"/>
    </source>
</evidence>
<dbReference type="PANTHER" id="PTHR46527">
    <property type="entry name" value="NUCLEOPORIN-LIKE PROTEIN 2"/>
    <property type="match status" value="1"/>
</dbReference>
<dbReference type="InterPro" id="IPR000571">
    <property type="entry name" value="Znf_CCCH"/>
</dbReference>
<evidence type="ECO:0000256" key="1">
    <source>
        <dbReference type="ARBA" id="ARBA00004335"/>
    </source>
</evidence>
<dbReference type="PANTHER" id="PTHR46527:SF1">
    <property type="entry name" value="NUCLEOPORIN NUP42"/>
    <property type="match status" value="1"/>
</dbReference>
<reference evidence="11" key="2">
    <citation type="submission" date="2025-09" db="UniProtKB">
        <authorList>
            <consortium name="Ensembl"/>
        </authorList>
    </citation>
    <scope>IDENTIFICATION</scope>
    <source>
        <strain evidence="11">Glennie</strain>
    </source>
</reference>
<keyword evidence="3" id="KW-0811">Translocation</keyword>
<dbReference type="GO" id="GO:0006611">
    <property type="term" value="P:protein export from nucleus"/>
    <property type="evidence" value="ECO:0007669"/>
    <property type="project" value="Ensembl"/>
</dbReference>
<gene>
    <name evidence="11" type="primary">NUP42</name>
</gene>
<dbReference type="GO" id="GO:0005049">
    <property type="term" value="F:nuclear export signal receptor activity"/>
    <property type="evidence" value="ECO:0000318"/>
    <property type="project" value="GO_Central"/>
</dbReference>
<dbReference type="AlphaFoldDB" id="F7BHP3"/>
<feature type="compositionally biased region" description="Low complexity" evidence="9">
    <location>
        <begin position="105"/>
        <end position="115"/>
    </location>
</feature>
<evidence type="ECO:0000256" key="4">
    <source>
        <dbReference type="ARBA" id="ARBA00023242"/>
    </source>
</evidence>
<feature type="zinc finger region" description="C3H1-type" evidence="8">
    <location>
        <begin position="1"/>
        <end position="25"/>
    </location>
</feature>
<evidence type="ECO:0000256" key="2">
    <source>
        <dbReference type="ARBA" id="ARBA00004567"/>
    </source>
</evidence>
<dbReference type="FunCoup" id="F7BHP3">
    <property type="interactions" value="3315"/>
</dbReference>
<evidence type="ECO:0000256" key="8">
    <source>
        <dbReference type="PROSITE-ProRule" id="PRU00723"/>
    </source>
</evidence>
<dbReference type="InParanoid" id="F7BHP3"/>
<dbReference type="GO" id="GO:0031965">
    <property type="term" value="C:nuclear membrane"/>
    <property type="evidence" value="ECO:0007669"/>
    <property type="project" value="UniProtKB-SubCell"/>
</dbReference>
<feature type="compositionally biased region" description="Polar residues" evidence="9">
    <location>
        <begin position="68"/>
        <end position="88"/>
    </location>
</feature>
<evidence type="ECO:0000256" key="6">
    <source>
        <dbReference type="ARBA" id="ARBA00039886"/>
    </source>
</evidence>
<evidence type="ECO:0000256" key="5">
    <source>
        <dbReference type="ARBA" id="ARBA00037262"/>
    </source>
</evidence>
<dbReference type="eggNOG" id="ENOG502R2TD">
    <property type="taxonomic scope" value="Eukaryota"/>
</dbReference>
<dbReference type="GeneID" id="100083148"/>
<dbReference type="PROSITE" id="PS50103">
    <property type="entry name" value="ZF_C3H1"/>
    <property type="match status" value="1"/>
</dbReference>
<protein>
    <recommendedName>
        <fullName evidence="6">Nucleoporin NUP42</fullName>
    </recommendedName>
    <alternativeName>
        <fullName evidence="7">Nucleoporin-like protein 2</fullName>
    </alternativeName>
</protein>